<proteinExistence type="predicted"/>
<feature type="transmembrane region" description="Helical" evidence="1">
    <location>
        <begin position="191"/>
        <end position="209"/>
    </location>
</feature>
<organism evidence="2">
    <name type="scientific">Alexandrium catenella</name>
    <name type="common">Red tide dinoflagellate</name>
    <name type="synonym">Gonyaulax catenella</name>
    <dbReference type="NCBI Taxonomy" id="2925"/>
    <lineage>
        <taxon>Eukaryota</taxon>
        <taxon>Sar</taxon>
        <taxon>Alveolata</taxon>
        <taxon>Dinophyceae</taxon>
        <taxon>Gonyaulacales</taxon>
        <taxon>Pyrocystaceae</taxon>
        <taxon>Alexandrium</taxon>
    </lineage>
</organism>
<keyword evidence="1" id="KW-0812">Transmembrane</keyword>
<protein>
    <submittedName>
        <fullName evidence="2">Uncharacterized protein</fullName>
    </submittedName>
</protein>
<evidence type="ECO:0000256" key="1">
    <source>
        <dbReference type="SAM" id="Phobius"/>
    </source>
</evidence>
<reference evidence="2" key="1">
    <citation type="submission" date="2021-01" db="EMBL/GenBank/DDBJ databases">
        <authorList>
            <person name="Corre E."/>
            <person name="Pelletier E."/>
            <person name="Niang G."/>
            <person name="Scheremetjew M."/>
            <person name="Finn R."/>
            <person name="Kale V."/>
            <person name="Holt S."/>
            <person name="Cochrane G."/>
            <person name="Meng A."/>
            <person name="Brown T."/>
            <person name="Cohen L."/>
        </authorList>
    </citation>
    <scope>NUCLEOTIDE SEQUENCE</scope>
    <source>
        <strain evidence="2">OF101</strain>
    </source>
</reference>
<dbReference type="AlphaFoldDB" id="A0A7S1S5J0"/>
<gene>
    <name evidence="2" type="ORF">ACAT0790_LOCUS61972</name>
</gene>
<keyword evidence="1" id="KW-1133">Transmembrane helix</keyword>
<sequence>MRCLWVWAASGVFSSVVAVLQNFTTALAAGLLLHSLRHGIAAGTFQLDSSVLRQLEAAFLACGAWKLLRFVLPLVNTYRKGELTGSGFNEWGDHGMGWTLCNHQLYNDDVALSLADAAGASVLKSFANKFAQAHVKTAKAPMLALKTANSQADRLLVGLITTKVPLSAQLVLQGFILKVGRGGADMSQGELVILLNMLVGICLGILDVMSVKDFEAMVRELVAAVEASKRIGLWQRNDNDDAAVRERAYSQIFILRWLVRLSAVLVVLCSGVALWCIVTVLRTYGARGVVDGLLHV</sequence>
<keyword evidence="1" id="KW-0472">Membrane</keyword>
<evidence type="ECO:0000313" key="2">
    <source>
        <dbReference type="EMBL" id="CAD9185198.1"/>
    </source>
</evidence>
<name>A0A7S1S5J0_ALECA</name>
<feature type="transmembrane region" description="Helical" evidence="1">
    <location>
        <begin position="257"/>
        <end position="281"/>
    </location>
</feature>
<dbReference type="EMBL" id="HBGE01103950">
    <property type="protein sequence ID" value="CAD9185198.1"/>
    <property type="molecule type" value="Transcribed_RNA"/>
</dbReference>
<accession>A0A7S1S5J0</accession>